<reference evidence="3 4" key="1">
    <citation type="submission" date="2013-09" db="EMBL/GenBank/DDBJ databases">
        <title>Biodegradation of hydrocarbons in the deep terrestrial subsurface : characterization of a microbial consortium composed of two Desulfotomaculum species originating from a deep geological formation.</title>
        <authorList>
            <person name="Aullo T."/>
            <person name="Berlendis S."/>
            <person name="Lascourreges J.-F."/>
            <person name="Dessort D."/>
            <person name="Saint-Laurent S."/>
            <person name="Schraauwers B."/>
            <person name="Mas J."/>
            <person name="Magot M."/>
            <person name="Ranchou-Peyruse A."/>
        </authorList>
    </citation>
    <scope>NUCLEOTIDE SEQUENCE [LARGE SCALE GENOMIC DNA]</scope>
    <source>
        <strain evidence="3 4">Bs107</strain>
    </source>
</reference>
<gene>
    <name evidence="3" type="ORF">P378_20305</name>
</gene>
<comment type="caution">
    <text evidence="3">The sequence shown here is derived from an EMBL/GenBank/DDBJ whole genome shotgun (WGS) entry which is preliminary data.</text>
</comment>
<dbReference type="RefSeq" id="WP_099084196.1">
    <property type="nucleotide sequence ID" value="NZ_AWQQ01000148.1"/>
</dbReference>
<dbReference type="InterPro" id="IPR046866">
    <property type="entry name" value="FapA_N"/>
</dbReference>
<dbReference type="Proteomes" id="UP000222564">
    <property type="component" value="Unassembled WGS sequence"/>
</dbReference>
<dbReference type="PANTHER" id="PTHR38032">
    <property type="entry name" value="POLYMERASE-RELATED"/>
    <property type="match status" value="1"/>
</dbReference>
<feature type="compositionally biased region" description="Basic and acidic residues" evidence="1">
    <location>
        <begin position="1"/>
        <end position="11"/>
    </location>
</feature>
<organism evidence="3 4">
    <name type="scientific">Desulforamulus profundi</name>
    <dbReference type="NCBI Taxonomy" id="1383067"/>
    <lineage>
        <taxon>Bacteria</taxon>
        <taxon>Bacillati</taxon>
        <taxon>Bacillota</taxon>
        <taxon>Clostridia</taxon>
        <taxon>Eubacteriales</taxon>
        <taxon>Peptococcaceae</taxon>
        <taxon>Desulforamulus</taxon>
    </lineage>
</organism>
<dbReference type="PANTHER" id="PTHR38032:SF1">
    <property type="entry name" value="RNA-BINDING PROTEIN KHPB N-TERMINAL DOMAIN-CONTAINING PROTEIN"/>
    <property type="match status" value="1"/>
</dbReference>
<dbReference type="InterPro" id="IPR046865">
    <property type="entry name" value="FapA_b_solenoid"/>
</dbReference>
<dbReference type="Pfam" id="PF03961">
    <property type="entry name" value="FapA"/>
    <property type="match status" value="1"/>
</dbReference>
<keyword evidence="4" id="KW-1185">Reference proteome</keyword>
<protein>
    <recommendedName>
        <fullName evidence="2">Flagellar Assembly Protein A N-terminal region domain-containing protein</fullName>
    </recommendedName>
</protein>
<proteinExistence type="predicted"/>
<dbReference type="EMBL" id="AWQQ01000148">
    <property type="protein sequence ID" value="PHJ36788.1"/>
    <property type="molecule type" value="Genomic_DNA"/>
</dbReference>
<dbReference type="Pfam" id="PF20250">
    <property type="entry name" value="FapA_N"/>
    <property type="match status" value="1"/>
</dbReference>
<name>A0A2C6M9X6_9FIRM</name>
<evidence type="ECO:0000259" key="2">
    <source>
        <dbReference type="Pfam" id="PF20250"/>
    </source>
</evidence>
<evidence type="ECO:0000313" key="3">
    <source>
        <dbReference type="EMBL" id="PHJ36788.1"/>
    </source>
</evidence>
<sequence>MEQKVEQKNDNRTPAIKNPSPVTNNEGVAWVDGGKIYVKDPKEGGRKATITPCMEIQILVNGNPISDTSEVSEKDRIETVPLSHNDPGFVKIHISPDKMSAFIEIKNEYCNTYELVDCEPASHLVLKAKQKKEVILKETSDSLISLLNKSGVIYGIDSGAIDSLAKNPQDGMTLVAKGLPPGRSSDDMVELLFGQTATPLEDNTGTIDYKELGKITSVSVGETLARKMAGQEGTPGMTVTNQACKAREPKRINLLAGPGVEIVEDGLKAVAASEGQPKVRKSGNNWIFSIEPVLTIPGDVNVKTGNIRFKGDVNVMGSVDDDMNVSASGNITVANIITKCKITAGGDVTIKGNIINAEIVSGGFVVLCNTIKPLLLELLKILEDLFISANLMVEKLPPNNKIIFGNVLILLIEKKFTHLGGLLDKISKKLKELDLKLLGSYEHTLQKVVNRLSGINILQYQTANDFQNTLHELNNFFYYVDSLVNKRSVVNIKVALNSVIKSSGDVVVTGGCFNTHIVADGNVKVDGIVRGGIIQAADDVYIKEIGSLTGAKSLVIVPKDKKIKIDHAYEGISVRVGKMTRILEKEMKSIVAKLDDEGNLQIRNF</sequence>
<feature type="domain" description="Flagellar Assembly Protein A N-terminal region" evidence="2">
    <location>
        <begin position="90"/>
        <end position="281"/>
    </location>
</feature>
<dbReference type="InterPro" id="IPR005646">
    <property type="entry name" value="FapA"/>
</dbReference>
<feature type="region of interest" description="Disordered" evidence="1">
    <location>
        <begin position="1"/>
        <end position="24"/>
    </location>
</feature>
<dbReference type="OrthoDB" id="9816426at2"/>
<evidence type="ECO:0000313" key="4">
    <source>
        <dbReference type="Proteomes" id="UP000222564"/>
    </source>
</evidence>
<accession>A0A2C6M9X6</accession>
<evidence type="ECO:0000256" key="1">
    <source>
        <dbReference type="SAM" id="MobiDB-lite"/>
    </source>
</evidence>
<dbReference type="AlphaFoldDB" id="A0A2C6M9X6"/>